<dbReference type="EMBL" id="UAWN01000006">
    <property type="protein sequence ID" value="SQC12367.1"/>
    <property type="molecule type" value="Genomic_DNA"/>
</dbReference>
<reference evidence="1 2" key="1">
    <citation type="submission" date="2018-06" db="EMBL/GenBank/DDBJ databases">
        <authorList>
            <consortium name="Pathogen Informatics"/>
            <person name="Doyle S."/>
        </authorList>
    </citation>
    <scope>NUCLEOTIDE SEQUENCE [LARGE SCALE GENOMIC DNA]</scope>
    <source>
        <strain evidence="1 2">NCTC9128</strain>
    </source>
</reference>
<evidence type="ECO:0000313" key="2">
    <source>
        <dbReference type="Proteomes" id="UP000251088"/>
    </source>
</evidence>
<accession>A0A2X3CES1</accession>
<dbReference type="AlphaFoldDB" id="A0A2X3CES1"/>
<evidence type="ECO:0000313" key="1">
    <source>
        <dbReference type="EMBL" id="SQC12367.1"/>
    </source>
</evidence>
<proteinExistence type="predicted"/>
<protein>
    <submittedName>
        <fullName evidence="1">Iron-sulfur cluster assembly protein SufB</fullName>
    </submittedName>
</protein>
<organism evidence="1 2">
    <name type="scientific">Klebsiella pneumoniae</name>
    <dbReference type="NCBI Taxonomy" id="573"/>
    <lineage>
        <taxon>Bacteria</taxon>
        <taxon>Pseudomonadati</taxon>
        <taxon>Pseudomonadota</taxon>
        <taxon>Gammaproteobacteria</taxon>
        <taxon>Enterobacterales</taxon>
        <taxon>Enterobacteriaceae</taxon>
        <taxon>Klebsiella/Raoultella group</taxon>
        <taxon>Klebsiella</taxon>
        <taxon>Klebsiella pneumoniae complex</taxon>
    </lineage>
</organism>
<gene>
    <name evidence="1" type="primary">sufB_4</name>
    <name evidence="1" type="ORF">NCTC9128_01707</name>
</gene>
<sequence>MPYRAWLEMEEPHWLKAHYDKLKLSGLQLLFRALLRQLR</sequence>
<name>A0A2X3CES1_KLEPN</name>
<dbReference type="Proteomes" id="UP000251088">
    <property type="component" value="Unassembled WGS sequence"/>
</dbReference>